<feature type="transmembrane region" description="Helical" evidence="6">
    <location>
        <begin position="21"/>
        <end position="42"/>
    </location>
</feature>
<comment type="caution">
    <text evidence="7">The sequence shown here is derived from an EMBL/GenBank/DDBJ whole genome shotgun (WGS) entry which is preliminary data.</text>
</comment>
<dbReference type="PANTHER" id="PTHR30250:SF26">
    <property type="entry name" value="PSMA PROTEIN"/>
    <property type="match status" value="1"/>
</dbReference>
<keyword evidence="3 6" id="KW-0812">Transmembrane</keyword>
<feature type="transmembrane region" description="Helical" evidence="6">
    <location>
        <begin position="162"/>
        <end position="187"/>
    </location>
</feature>
<evidence type="ECO:0000256" key="5">
    <source>
        <dbReference type="ARBA" id="ARBA00023136"/>
    </source>
</evidence>
<feature type="transmembrane region" description="Helical" evidence="6">
    <location>
        <begin position="445"/>
        <end position="464"/>
    </location>
</feature>
<keyword evidence="5 6" id="KW-0472">Membrane</keyword>
<dbReference type="Pfam" id="PF01943">
    <property type="entry name" value="Polysacc_synt"/>
    <property type="match status" value="1"/>
</dbReference>
<protein>
    <submittedName>
        <fullName evidence="7">Flippase</fullName>
    </submittedName>
</protein>
<evidence type="ECO:0000256" key="2">
    <source>
        <dbReference type="ARBA" id="ARBA00022475"/>
    </source>
</evidence>
<dbReference type="PANTHER" id="PTHR30250">
    <property type="entry name" value="PST FAMILY PREDICTED COLANIC ACID TRANSPORTER"/>
    <property type="match status" value="1"/>
</dbReference>
<feature type="transmembrane region" description="Helical" evidence="6">
    <location>
        <begin position="54"/>
        <end position="74"/>
    </location>
</feature>
<feature type="transmembrane region" description="Helical" evidence="6">
    <location>
        <begin position="470"/>
        <end position="488"/>
    </location>
</feature>
<accession>A0ABT8DVP0</accession>
<name>A0ABT8DVP0_9BURK</name>
<sequence length="498" mass="53280">MRCANVFAAPSTPLKLARHTIFNLIGLGAPLLLALGAIPALLEGLGAERFGLLMLIWAITSYFGLFDLGLGRSLTQQLSILFDQDRDDEVGPASATALALMAVLGSVGGVLMLVLAPWGGGMLKISAHPEAAVRAAMVMGVAMPFIVLTAGLRGMLEARHAFFALNCVRLPIGLWTFAGPWLVLIFAGPDLVWMAWALAGGRIIGCAVHGGLAWHAVPQLRGRMLPQRTWFRPLLVSGGWLTLSNLISPFMGYVDRFLIGTTISAAAVALYATPQELVTKVWIIPAAMTSVLLPAFAAKTARRDADGWRIFDRALGVLFLCVLPIAAGLNLFAIELMQAWVGESFAQEIAPLLQIFAIGILINCLAHVPLTWLHGAGQYRAPALLYCIELPIFLVVLWGLCTSMGLKGAALAWLIRICADSAALFYLVYRQRGAAIGRAFKEGGTAIPLAAAFAALSFAGAAISSTLIRAVWLMLVFAMAFFIGWRLSRSSSMSVLQP</sequence>
<dbReference type="InterPro" id="IPR050833">
    <property type="entry name" value="Poly_Biosynth_Transport"/>
</dbReference>
<evidence type="ECO:0000256" key="6">
    <source>
        <dbReference type="SAM" id="Phobius"/>
    </source>
</evidence>
<evidence type="ECO:0000256" key="3">
    <source>
        <dbReference type="ARBA" id="ARBA00022692"/>
    </source>
</evidence>
<dbReference type="CDD" id="cd13128">
    <property type="entry name" value="MATE_Wzx_like"/>
    <property type="match status" value="1"/>
</dbReference>
<evidence type="ECO:0000313" key="7">
    <source>
        <dbReference type="EMBL" id="MDN3920959.1"/>
    </source>
</evidence>
<feature type="transmembrane region" description="Helical" evidence="6">
    <location>
        <begin position="281"/>
        <end position="298"/>
    </location>
</feature>
<dbReference type="InterPro" id="IPR002797">
    <property type="entry name" value="Polysacc_synth"/>
</dbReference>
<feature type="transmembrane region" description="Helical" evidence="6">
    <location>
        <begin position="95"/>
        <end position="119"/>
    </location>
</feature>
<proteinExistence type="predicted"/>
<feature type="transmembrane region" description="Helical" evidence="6">
    <location>
        <begin position="384"/>
        <end position="405"/>
    </location>
</feature>
<reference evidence="7 8" key="1">
    <citation type="submission" date="2023-06" db="EMBL/GenBank/DDBJ databases">
        <title>Pelomonas sp. PFR6 16S ribosomal RNA gene Genome sequencing and assembly.</title>
        <authorList>
            <person name="Woo H."/>
        </authorList>
    </citation>
    <scope>NUCLEOTIDE SEQUENCE [LARGE SCALE GENOMIC DNA]</scope>
    <source>
        <strain evidence="7 8">PFR6</strain>
    </source>
</reference>
<evidence type="ECO:0000256" key="1">
    <source>
        <dbReference type="ARBA" id="ARBA00004651"/>
    </source>
</evidence>
<feature type="transmembrane region" description="Helical" evidence="6">
    <location>
        <begin position="411"/>
        <end position="429"/>
    </location>
</feature>
<comment type="subcellular location">
    <subcellularLocation>
        <location evidence="1">Cell membrane</location>
        <topology evidence="1">Multi-pass membrane protein</topology>
    </subcellularLocation>
</comment>
<feature type="transmembrane region" description="Helical" evidence="6">
    <location>
        <begin position="193"/>
        <end position="217"/>
    </location>
</feature>
<feature type="transmembrane region" description="Helical" evidence="6">
    <location>
        <begin position="229"/>
        <end position="247"/>
    </location>
</feature>
<feature type="transmembrane region" description="Helical" evidence="6">
    <location>
        <begin position="352"/>
        <end position="372"/>
    </location>
</feature>
<keyword evidence="8" id="KW-1185">Reference proteome</keyword>
<dbReference type="EMBL" id="JAUHHC010000003">
    <property type="protein sequence ID" value="MDN3920959.1"/>
    <property type="molecule type" value="Genomic_DNA"/>
</dbReference>
<dbReference type="Proteomes" id="UP001228044">
    <property type="component" value="Unassembled WGS sequence"/>
</dbReference>
<evidence type="ECO:0000256" key="4">
    <source>
        <dbReference type="ARBA" id="ARBA00022989"/>
    </source>
</evidence>
<organism evidence="7 8">
    <name type="scientific">Roseateles violae</name>
    <dbReference type="NCBI Taxonomy" id="3058042"/>
    <lineage>
        <taxon>Bacteria</taxon>
        <taxon>Pseudomonadati</taxon>
        <taxon>Pseudomonadota</taxon>
        <taxon>Betaproteobacteria</taxon>
        <taxon>Burkholderiales</taxon>
        <taxon>Sphaerotilaceae</taxon>
        <taxon>Roseateles</taxon>
    </lineage>
</organism>
<feature type="transmembrane region" description="Helical" evidence="6">
    <location>
        <begin position="310"/>
        <end position="332"/>
    </location>
</feature>
<gene>
    <name evidence="7" type="ORF">QWJ38_11770</name>
</gene>
<feature type="transmembrane region" description="Helical" evidence="6">
    <location>
        <begin position="131"/>
        <end position="150"/>
    </location>
</feature>
<keyword evidence="4 6" id="KW-1133">Transmembrane helix</keyword>
<evidence type="ECO:0000313" key="8">
    <source>
        <dbReference type="Proteomes" id="UP001228044"/>
    </source>
</evidence>
<keyword evidence="2" id="KW-1003">Cell membrane</keyword>